<evidence type="ECO:0000256" key="3">
    <source>
        <dbReference type="ARBA" id="ARBA00022801"/>
    </source>
</evidence>
<dbReference type="PANTHER" id="PTHR12606">
    <property type="entry name" value="SENTRIN/SUMO-SPECIFIC PROTEASE"/>
    <property type="match status" value="1"/>
</dbReference>
<dbReference type="GO" id="GO:0016929">
    <property type="term" value="F:deSUMOylase activity"/>
    <property type="evidence" value="ECO:0007669"/>
    <property type="project" value="TreeGrafter"/>
</dbReference>
<comment type="similarity">
    <text evidence="1">Belongs to the peptidase C48 family.</text>
</comment>
<organism evidence="6 7">
    <name type="scientific">Ditylenchus dipsaci</name>
    <dbReference type="NCBI Taxonomy" id="166011"/>
    <lineage>
        <taxon>Eukaryota</taxon>
        <taxon>Metazoa</taxon>
        <taxon>Ecdysozoa</taxon>
        <taxon>Nematoda</taxon>
        <taxon>Chromadorea</taxon>
        <taxon>Rhabditida</taxon>
        <taxon>Tylenchina</taxon>
        <taxon>Tylenchomorpha</taxon>
        <taxon>Sphaerularioidea</taxon>
        <taxon>Anguinidae</taxon>
        <taxon>Anguininae</taxon>
        <taxon>Ditylenchus</taxon>
    </lineage>
</organism>
<dbReference type="Pfam" id="PF02902">
    <property type="entry name" value="Peptidase_C48"/>
    <property type="match status" value="1"/>
</dbReference>
<dbReference type="WBParaSite" id="jg26360">
    <property type="protein sequence ID" value="jg26360"/>
    <property type="gene ID" value="jg26360"/>
</dbReference>
<keyword evidence="6" id="KW-1185">Reference proteome</keyword>
<dbReference type="SUPFAM" id="SSF54001">
    <property type="entry name" value="Cysteine proteinases"/>
    <property type="match status" value="1"/>
</dbReference>
<proteinExistence type="inferred from homology"/>
<dbReference type="GO" id="GO:0006508">
    <property type="term" value="P:proteolysis"/>
    <property type="evidence" value="ECO:0007669"/>
    <property type="project" value="UniProtKB-KW"/>
</dbReference>
<reference evidence="7" key="1">
    <citation type="submission" date="2022-11" db="UniProtKB">
        <authorList>
            <consortium name="WormBaseParasite"/>
        </authorList>
    </citation>
    <scope>IDENTIFICATION</scope>
</reference>
<dbReference type="GO" id="GO:0016926">
    <property type="term" value="P:protein desumoylation"/>
    <property type="evidence" value="ECO:0007669"/>
    <property type="project" value="TreeGrafter"/>
</dbReference>
<dbReference type="InterPro" id="IPR038765">
    <property type="entry name" value="Papain-like_cys_pep_sf"/>
</dbReference>
<dbReference type="Proteomes" id="UP000887574">
    <property type="component" value="Unplaced"/>
</dbReference>
<keyword evidence="2" id="KW-0645">Protease</keyword>
<feature type="domain" description="Ubiquitin-like protease family profile" evidence="5">
    <location>
        <begin position="1"/>
        <end position="109"/>
    </location>
</feature>
<sequence>MLKWTASVEVFDYDILILPIHTPGHWSLVVLNLEKERLVYYDSLHGDGTKHANLIKGFVAEYVVERGYATEDRSSYFLTVDPSNWLCCCPKQQNGFDCGVFVCKFAECVSRGSRMEYTQPQMAVIRKKIAEEILGGELF</sequence>
<evidence type="ECO:0000256" key="4">
    <source>
        <dbReference type="ARBA" id="ARBA00022807"/>
    </source>
</evidence>
<dbReference type="Gene3D" id="3.40.395.10">
    <property type="entry name" value="Adenoviral Proteinase, Chain A"/>
    <property type="match status" value="1"/>
</dbReference>
<keyword evidence="4" id="KW-0788">Thiol protease</keyword>
<evidence type="ECO:0000313" key="6">
    <source>
        <dbReference type="Proteomes" id="UP000887574"/>
    </source>
</evidence>
<dbReference type="PROSITE" id="PS50600">
    <property type="entry name" value="ULP_PROTEASE"/>
    <property type="match status" value="1"/>
</dbReference>
<dbReference type="GO" id="GO:0005634">
    <property type="term" value="C:nucleus"/>
    <property type="evidence" value="ECO:0007669"/>
    <property type="project" value="TreeGrafter"/>
</dbReference>
<protein>
    <submittedName>
        <fullName evidence="7">Ubiquitin-like protease family profile domain-containing protein</fullName>
    </submittedName>
</protein>
<keyword evidence="3" id="KW-0378">Hydrolase</keyword>
<evidence type="ECO:0000313" key="7">
    <source>
        <dbReference type="WBParaSite" id="jg26360"/>
    </source>
</evidence>
<evidence type="ECO:0000259" key="5">
    <source>
        <dbReference type="PROSITE" id="PS50600"/>
    </source>
</evidence>
<evidence type="ECO:0000256" key="1">
    <source>
        <dbReference type="ARBA" id="ARBA00005234"/>
    </source>
</evidence>
<accession>A0A915E6R8</accession>
<dbReference type="PANTHER" id="PTHR12606:SF141">
    <property type="entry name" value="GH15225P-RELATED"/>
    <property type="match status" value="1"/>
</dbReference>
<evidence type="ECO:0000256" key="2">
    <source>
        <dbReference type="ARBA" id="ARBA00022670"/>
    </source>
</evidence>
<dbReference type="AlphaFoldDB" id="A0A915E6R8"/>
<name>A0A915E6R8_9BILA</name>
<dbReference type="InterPro" id="IPR003653">
    <property type="entry name" value="Peptidase_C48_C"/>
</dbReference>